<feature type="domain" description="Peptidase S8/S53" evidence="8">
    <location>
        <begin position="112"/>
        <end position="287"/>
    </location>
</feature>
<dbReference type="GO" id="GO:0004252">
    <property type="term" value="F:serine-type endopeptidase activity"/>
    <property type="evidence" value="ECO:0007669"/>
    <property type="project" value="UniProtKB-UniRule"/>
</dbReference>
<feature type="domain" description="Peptidase S8/S53" evidence="8">
    <location>
        <begin position="1326"/>
        <end position="1536"/>
    </location>
</feature>
<gene>
    <name evidence="10" type="ORF">SAMN04488529_1038</name>
</gene>
<evidence type="ECO:0000256" key="2">
    <source>
        <dbReference type="ARBA" id="ARBA00022670"/>
    </source>
</evidence>
<dbReference type="PROSITE" id="PS51892">
    <property type="entry name" value="SUBTILASE"/>
    <property type="match status" value="3"/>
</dbReference>
<dbReference type="InterPro" id="IPR041365">
    <property type="entry name" value="CspB_prodomain"/>
</dbReference>
<dbReference type="InterPro" id="IPR023827">
    <property type="entry name" value="Peptidase_S8_Asp-AS"/>
</dbReference>
<dbReference type="SUPFAM" id="SSF52743">
    <property type="entry name" value="Subtilisin-like"/>
    <property type="match status" value="3"/>
</dbReference>
<feature type="active site" description="Charge relay system" evidence="5 6">
    <location>
        <position position="490"/>
    </location>
</feature>
<dbReference type="Pfam" id="PF18425">
    <property type="entry name" value="CspB_prodomain"/>
    <property type="match status" value="1"/>
</dbReference>
<evidence type="ECO:0000256" key="5">
    <source>
        <dbReference type="PIRSR" id="PIRSR615500-1"/>
    </source>
</evidence>
<dbReference type="Pfam" id="PF00082">
    <property type="entry name" value="Peptidase_S8"/>
    <property type="match status" value="6"/>
</dbReference>
<feature type="domain" description="Peptidase S8/S53" evidence="8">
    <location>
        <begin position="1007"/>
        <end position="1086"/>
    </location>
</feature>
<feature type="active site" description="Charge relay system" evidence="6">
    <location>
        <position position="749"/>
    </location>
</feature>
<dbReference type="InterPro" id="IPR015500">
    <property type="entry name" value="Peptidase_S8_subtilisin-rel"/>
</dbReference>
<dbReference type="InterPro" id="IPR023828">
    <property type="entry name" value="Peptidase_S8_Ser-AS"/>
</dbReference>
<protein>
    <submittedName>
        <fullName evidence="10">Subtilase family protein</fullName>
    </submittedName>
</protein>
<reference evidence="10 11" key="1">
    <citation type="submission" date="2016-10" db="EMBL/GenBank/DDBJ databases">
        <authorList>
            <person name="de Groot N.N."/>
        </authorList>
    </citation>
    <scope>NUCLEOTIDE SEQUENCE [LARGE SCALE GENOMIC DNA]</scope>
    <source>
        <strain evidence="10 11">DSM 12272</strain>
    </source>
</reference>
<dbReference type="PANTHER" id="PTHR43806:SF11">
    <property type="entry name" value="CEREVISIN-RELATED"/>
    <property type="match status" value="1"/>
</dbReference>
<dbReference type="PROSITE" id="PS00136">
    <property type="entry name" value="SUBTILASE_ASP"/>
    <property type="match status" value="3"/>
</dbReference>
<evidence type="ECO:0000313" key="10">
    <source>
        <dbReference type="EMBL" id="SDP23975.1"/>
    </source>
</evidence>
<feature type="active site" description="Charge relay system" evidence="5 6">
    <location>
        <position position="121"/>
    </location>
</feature>
<dbReference type="PANTHER" id="PTHR43806">
    <property type="entry name" value="PEPTIDASE S8"/>
    <property type="match status" value="1"/>
</dbReference>
<sequence length="1834" mass="201295">MNLLNKIPEQLLYKVVPLSQNEKINKGNIEIVVLFGNNLDKVTRSVEAIGGTFENLGYGFGIVTVKSEDIRKISELQGVQYVELPKVLFTSDLESNKASCVTNAWDRYGLTGEGVLVGFIDTGIDYTHPAFRDENGNTRIDFIYDLAEDRKIYDKAQINEALKAPDPYAIVNVRDPLDHGTHVAGIACAGGNIPKQNYGVAFKSSIAMVKTTRYGFLNFALSTQIMRGIKFLVDKSNEMNKPLAINISLSTNDGAHNGTSLLEQYIETICRLERVAIVIAAGNEGDAAHHVGGELSDINVIPLSVSDSEMALSLQLYKPLLVDISIEIENPLGEKSGEIVIRNGYRELNIGVDKCLIYNTGPKPFDINGEISISLLPGLQYLPSGEWKVTLKVLNKYRGIYDIWLPITEAINEKTRFLKPDVYNTLGIPATVQSAISVGSYNNMTNTFSSFSGRGKIYRTSFEKPDIVAPGEDILSTVSNRGFDTKTGTSMASPNVAGICALLLEWGIVKGNDPFLYGERLKYYLSKGAKRDRLEIPYPDPRWGYGTVCAYDSLNLLQLANVRGQSRLEENMTDEEFFTLIDTVFSPIEYIGDIAGAVSKIPNARIFIADKTRAILAVRGDVQEVIDKLFDVIVYVNPSGLYTLCDISPVEASGATTFHNSTYLPLDGLGVTVGIIDTGIDYLNEEFINEDNTSRILTIWDQTIPSAKRREDLFGGSEYTREEINSAIKAKMDGQDPYAIIPSKDEVGHGTSMAGIVGARGVNPEVIGVAPRCNFAIVKLGPRPEVLNDYFGVYGDAPTFSTSVVFLGIKYLYDLARRLKIPMVILVPLGASRGGRNGLSLTERYIDEISRAVGITVVVPIGNEGDSDNHSSGTMVNEDDTQNIELKIDKNQKNINFEIWISKPDKFALSIISPSGEIIDRIPPSVNKITEIKFIYEGTIIYVEYFIPEVLTGDEKITINARNIKEGIWIFKLIGELVVTGRYDAYLIQRDLLAPGTRFLNPDPYVTLTIPASSSYAISVGYYNQNNNSNVRESSRGYTRDNRVKPDVVAGGVNALVTAVGSGTQVVSGSSVAAAVVAGCSALIFQWGIIDGNDTSLYSTKVKTYLIGGTSKREGDIYPNPQWGYGAVDMKGVFNNIRLKPSKGRSDWRLEENVENIPGAEVFEIPKNISATIEYQGDIESAIKKVPNARVFIIDEKRAIVVAEENLQEVLDKLSDVIVQVIPDLTDKEFVVLPESTFATIEYQKDIVSAVKEIANARVVIVDKKRAILVVIGSIQDIQEVLDKLSDVIIYAVPTVLHTLCDISPLDASGASTFHNSIYLPLDGLGVTVGIVDSGIDYLNEEFINEDGTSRILSIWDEEISTGKSPEGQFGGSEYTREEINNAIKAKSEGKDPYEIVPSKDIIGHGTSMASVIGARGAKPEVIGVAPKCNFAIVKLISAPLTVRDDFGMYGNVTTYSTSAVFSGIKYLYDLARRLKIPMVILVPLGSNMGPHNGLSFIERYIDEISKVSGITVVVPIGNQGDSDTHTSGTIAKVGNTMDIELKIDENQKNIKFEIWVSKPDKFALSIISPSGEIIQRIPSTTEKITEIKFLYESTIIYVQYFMPEVSTGEELITIKARNIKEGIWVFKLIGELVITGRYDAYLIQRELLAPGTRFLRPDPYVTLTIPSSSSYAISVGYYNQNNNSNVIESGRGYTRDDRVKPDVVAGGVNALVTTVGSGTQVISGSSVAAAVVAGCCALIFQWGIIEGNDTSLYSTKVKTYLIGGTSKREGDIYPNPQWGYGAVDMKGVFNNIRLKTNELSEHDIFMKKSIDENEYYVGNLFIRLPIGYLKIFN</sequence>
<feature type="domain" description="Peptidase S8/S53" evidence="8">
    <location>
        <begin position="1663"/>
        <end position="1742"/>
    </location>
</feature>
<dbReference type="Gene3D" id="3.40.50.200">
    <property type="entry name" value="Peptidase S8/S53 domain"/>
    <property type="match status" value="3"/>
</dbReference>
<evidence type="ECO:0000259" key="8">
    <source>
        <dbReference type="Pfam" id="PF00082"/>
    </source>
</evidence>
<feature type="active site" description="Charge relay system" evidence="6">
    <location>
        <position position="1071"/>
    </location>
</feature>
<dbReference type="Gene3D" id="2.60.120.1290">
    <property type="match status" value="3"/>
</dbReference>
<dbReference type="PROSITE" id="PS00137">
    <property type="entry name" value="SUBTILASE_HIS"/>
    <property type="match status" value="1"/>
</dbReference>
<keyword evidence="4 6" id="KW-0720">Serine protease</keyword>
<organism evidence="10 11">
    <name type="scientific">Clostridium gasigenes</name>
    <dbReference type="NCBI Taxonomy" id="94869"/>
    <lineage>
        <taxon>Bacteria</taxon>
        <taxon>Bacillati</taxon>
        <taxon>Bacillota</taxon>
        <taxon>Clostridia</taxon>
        <taxon>Eubacteriales</taxon>
        <taxon>Clostridiaceae</taxon>
        <taxon>Clostridium</taxon>
    </lineage>
</organism>
<evidence type="ECO:0000256" key="4">
    <source>
        <dbReference type="ARBA" id="ARBA00022825"/>
    </source>
</evidence>
<dbReference type="CDD" id="cd07478">
    <property type="entry name" value="Peptidases_S8_CspA-like"/>
    <property type="match status" value="3"/>
</dbReference>
<accession>A0A1H0R3K0</accession>
<proteinExistence type="inferred from homology"/>
<dbReference type="PRINTS" id="PR00723">
    <property type="entry name" value="SUBTILISIN"/>
</dbReference>
<dbReference type="EMBL" id="FNJM01000003">
    <property type="protein sequence ID" value="SDP23975.1"/>
    <property type="molecule type" value="Genomic_DNA"/>
</dbReference>
<evidence type="ECO:0000256" key="6">
    <source>
        <dbReference type="PROSITE-ProRule" id="PRU01240"/>
    </source>
</evidence>
<keyword evidence="11" id="KW-1185">Reference proteome</keyword>
<dbReference type="InterPro" id="IPR000209">
    <property type="entry name" value="Peptidase_S8/S53_dom"/>
</dbReference>
<evidence type="ECO:0000259" key="9">
    <source>
        <dbReference type="Pfam" id="PF18425"/>
    </source>
</evidence>
<dbReference type="InterPro" id="IPR034045">
    <property type="entry name" value="Pep_S8_CspA-like"/>
</dbReference>
<dbReference type="InterPro" id="IPR036852">
    <property type="entry name" value="Peptidase_S8/S53_dom_sf"/>
</dbReference>
<evidence type="ECO:0000256" key="3">
    <source>
        <dbReference type="ARBA" id="ARBA00022801"/>
    </source>
</evidence>
<feature type="domain" description="Peptidase S8/S53" evidence="8">
    <location>
        <begin position="670"/>
        <end position="865"/>
    </location>
</feature>
<comment type="similarity">
    <text evidence="1 6 7">Belongs to the peptidase S8 family.</text>
</comment>
<feature type="active site" description="Charge relay system" evidence="6">
    <location>
        <position position="1405"/>
    </location>
</feature>
<evidence type="ECO:0000313" key="11">
    <source>
        <dbReference type="Proteomes" id="UP000198597"/>
    </source>
</evidence>
<feature type="active site" description="Charge relay system" evidence="5 6">
    <location>
        <position position="179"/>
    </location>
</feature>
<feature type="domain" description="Csp protease B prodomain" evidence="9">
    <location>
        <begin position="1"/>
        <end position="86"/>
    </location>
</feature>
<dbReference type="OrthoDB" id="2744137at2"/>
<dbReference type="GO" id="GO:0006508">
    <property type="term" value="P:proteolysis"/>
    <property type="evidence" value="ECO:0007669"/>
    <property type="project" value="UniProtKB-KW"/>
</dbReference>
<dbReference type="PROSITE" id="PS00138">
    <property type="entry name" value="SUBTILASE_SER"/>
    <property type="match status" value="1"/>
</dbReference>
<keyword evidence="3 6" id="KW-0378">Hydrolase</keyword>
<name>A0A1H0R3K0_9CLOT</name>
<dbReference type="InterPro" id="IPR050131">
    <property type="entry name" value="Peptidase_S8_subtilisin-like"/>
</dbReference>
<feature type="active site" description="Charge relay system" evidence="6">
    <location>
        <position position="677"/>
    </location>
</feature>
<feature type="active site" description="Charge relay system" evidence="6">
    <location>
        <position position="1727"/>
    </location>
</feature>
<feature type="active site" description="Charge relay system" evidence="6">
    <location>
        <position position="1333"/>
    </location>
</feature>
<keyword evidence="2 6" id="KW-0645">Protease</keyword>
<evidence type="ECO:0000256" key="7">
    <source>
        <dbReference type="RuleBase" id="RU003355"/>
    </source>
</evidence>
<dbReference type="InterPro" id="IPR022398">
    <property type="entry name" value="Peptidase_S8_His-AS"/>
</dbReference>
<feature type="domain" description="Peptidase S8/S53" evidence="8">
    <location>
        <begin position="424"/>
        <end position="505"/>
    </location>
</feature>
<evidence type="ECO:0000256" key="1">
    <source>
        <dbReference type="ARBA" id="ARBA00011073"/>
    </source>
</evidence>
<dbReference type="Proteomes" id="UP000198597">
    <property type="component" value="Unassembled WGS sequence"/>
</dbReference>
<dbReference type="STRING" id="94869.SAMN04488529_1038"/>
<dbReference type="Gene3D" id="3.30.70.2980">
    <property type="match status" value="1"/>
</dbReference>